<evidence type="ECO:0000313" key="3">
    <source>
        <dbReference type="EMBL" id="MDT0295214.1"/>
    </source>
</evidence>
<accession>A0ABU2KKL2</accession>
<dbReference type="PROSITE" id="PS51257">
    <property type="entry name" value="PROKAR_LIPOPROTEIN"/>
    <property type="match status" value="1"/>
</dbReference>
<keyword evidence="4" id="KW-1185">Reference proteome</keyword>
<reference evidence="4" key="1">
    <citation type="submission" date="2023-07" db="EMBL/GenBank/DDBJ databases">
        <title>Isolating and identifying novel microbial strains from the Mariana Trench.</title>
        <authorList>
            <person name="Fu H."/>
        </authorList>
    </citation>
    <scope>NUCLEOTIDE SEQUENCE [LARGE SCALE GENOMIC DNA]</scope>
    <source>
        <strain evidence="4">T-y2</strain>
    </source>
</reference>
<evidence type="ECO:0008006" key="5">
    <source>
        <dbReference type="Google" id="ProtNLM"/>
    </source>
</evidence>
<comment type="caution">
    <text evidence="3">The sequence shown here is derived from an EMBL/GenBank/DDBJ whole genome shotgun (WGS) entry which is preliminary data.</text>
</comment>
<evidence type="ECO:0000256" key="2">
    <source>
        <dbReference type="SAM" id="SignalP"/>
    </source>
</evidence>
<protein>
    <recommendedName>
        <fullName evidence="5">Lipoprotein</fullName>
    </recommendedName>
</protein>
<dbReference type="Proteomes" id="UP001182991">
    <property type="component" value="Unassembled WGS sequence"/>
</dbReference>
<gene>
    <name evidence="3" type="ORF">RLT85_11285</name>
</gene>
<feature type="chain" id="PRO_5045213079" description="Lipoprotein" evidence="2">
    <location>
        <begin position="21"/>
        <end position="326"/>
    </location>
</feature>
<dbReference type="Gene3D" id="2.60.120.380">
    <property type="match status" value="1"/>
</dbReference>
<feature type="region of interest" description="Disordered" evidence="1">
    <location>
        <begin position="297"/>
        <end position="326"/>
    </location>
</feature>
<name>A0ABU2KKL2_9FLAO</name>
<dbReference type="RefSeq" id="WP_311402153.1">
    <property type="nucleotide sequence ID" value="NZ_JAVRBG010000011.1"/>
</dbReference>
<evidence type="ECO:0000313" key="4">
    <source>
        <dbReference type="Proteomes" id="UP001182991"/>
    </source>
</evidence>
<dbReference type="EMBL" id="JAVRBG010000011">
    <property type="protein sequence ID" value="MDT0295214.1"/>
    <property type="molecule type" value="Genomic_DNA"/>
</dbReference>
<evidence type="ECO:0000256" key="1">
    <source>
        <dbReference type="SAM" id="MobiDB-lite"/>
    </source>
</evidence>
<proteinExistence type="predicted"/>
<organism evidence="3 4">
    <name type="scientific">Mesonia ostreae</name>
    <dbReference type="NCBI Taxonomy" id="861110"/>
    <lineage>
        <taxon>Bacteria</taxon>
        <taxon>Pseudomonadati</taxon>
        <taxon>Bacteroidota</taxon>
        <taxon>Flavobacteriia</taxon>
        <taxon>Flavobacteriales</taxon>
        <taxon>Flavobacteriaceae</taxon>
        <taxon>Mesonia</taxon>
    </lineage>
</organism>
<sequence>MTHKLQKFGILFLFIGLLSACSNDDDAKSEVDATVDTLFNVQDAILQNRDFPAATSEASLEIMNMNTNVIPGGTSYATIQTTTPAERIYIGAVDELGFYELTPESSSSLNQSFILKINQLNDEVSFDVRLAYLDENNQVSRAVTANLMVTSVGTGVLQVSLSFDNDKDVDLHLIEPDGEHIYYGSMGSSNGGELDLDSNPACYIDGINNENITYPEEAQLDAGTYYVYVDMFSNCDPTVATNYVASVYLNGMEIPTSTQNPFNATFPVDFPSNSGGSGIENDIEPIFSFEVPESASKSSLEDAEMNFEQKPLTKSAKHKLEISQNR</sequence>
<keyword evidence="2" id="KW-0732">Signal</keyword>
<feature type="signal peptide" evidence="2">
    <location>
        <begin position="1"/>
        <end position="20"/>
    </location>
</feature>